<keyword evidence="1" id="KW-0175">Coiled coil</keyword>
<name>A0ABV3S6J5_9GAMM</name>
<feature type="domain" description="Rad50/SbcC-type AAA" evidence="2">
    <location>
        <begin position="21"/>
        <end position="59"/>
    </location>
</feature>
<feature type="coiled-coil region" evidence="1">
    <location>
        <begin position="175"/>
        <end position="205"/>
    </location>
</feature>
<dbReference type="Gene3D" id="3.40.50.300">
    <property type="entry name" value="P-loop containing nucleotide triphosphate hydrolases"/>
    <property type="match status" value="2"/>
</dbReference>
<proteinExistence type="predicted"/>
<reference evidence="3 4" key="1">
    <citation type="submission" date="2024-02" db="EMBL/GenBank/DDBJ databases">
        <title>New especies of Spiribacter isolated from saline water.</title>
        <authorList>
            <person name="Leon M.J."/>
            <person name="De La Haba R."/>
            <person name="Sanchez-Porro C."/>
            <person name="Ventosa A."/>
        </authorList>
    </citation>
    <scope>NUCLEOTIDE SEQUENCE [LARGE SCALE GENOMIC DNA]</scope>
    <source>
        <strain evidence="4">ag22IC4-227</strain>
    </source>
</reference>
<sequence length="1058" mass="117182">MRLTGIDIRQLPGIDPVQLDDLQAGINFIVGPNAIGKSSLIRALQYVLGDPRPGDPPALSITARFRDDTHRWEAQRNGPHRRWLRDGEPAEPPPLPTADALHCYWLRAETLISPDGESEARLSRRLREALAGGIDLERVRTEAGLAPASFPQNERRAWLKARSDREDTERRYRTLDQQRQRLPGLQQSLDEARAAQSGLERLRQARQLRAAIDTRRAVEAHLVTFPAVLEALHGDEGERVDHRERDIQTLQRDIQALEQEQVQLQTALKATGLAEQRPERSLLTECRMRLDELRRAEQSRRHTAEALAAAHAERDHASTALNSDDEHLPLFDPWHTDALGEALKAHRDARQWQARMESPEAGKGDRAILLLSATAAAGGMLGVVWGLLTGDLLTIGAGSIAGIASIGAVIRAYTRARPDGHDFSTPVAEARARLDQLRRESGLEHLDCEDLGLERFMDLVRQLDRARSTHEREAARLSEQDQQIAAAQAQLHERLAPWGPVTATDTAALQTTVESLADRLDQARELQTRLDEMSRQHERLTADLDARRTEKAMIYARAELPVDDRTGLAARLTAHGEFTEARRRLDQASFAEQQLRTPLAEHPSLIAWAEQTDSAEIGEAIDRQAEKAARVEALTGEITRLKAEVDQAGGDDALASAIAEERALGESLADKRATRMQADLGDWLLAEVEADYRARHEPGLIRDARHRFEQFTRHQWSLEVDSSHQPVARDLRQDIRRPLTALSSGTRMQLLLAARIAWARDQEGNGPPLPLALDEALTNTDADRFGAVARNLAALADREGRQILYLTARQEDLSLWERTTGHPPHCIDLGAVRGVAERASAQAPVKLPDAPPAPAGMEPSEYAGILQVPAVDLRADAGKIHIFHLLRDALDTLHELISQWRVSQLGPLANWLETPAGREGYGGLSAGTALADRIAVARAWHGLANQGLGRPVDRGVLIAARAFSDRMVERVQEKAETLDGDAEALLTALRTGEVPRLRQDHVDTLEAWLLEHGHLDRRPRLESSAITRQLLDRLGHRVDPTLIQQVSAWLAAGSGGLV</sequence>
<dbReference type="InterPro" id="IPR038729">
    <property type="entry name" value="Rad50/SbcC_AAA"/>
</dbReference>
<keyword evidence="4" id="KW-1185">Reference proteome</keyword>
<evidence type="ECO:0000259" key="2">
    <source>
        <dbReference type="Pfam" id="PF13476"/>
    </source>
</evidence>
<evidence type="ECO:0000256" key="1">
    <source>
        <dbReference type="SAM" id="Coils"/>
    </source>
</evidence>
<evidence type="ECO:0000313" key="4">
    <source>
        <dbReference type="Proteomes" id="UP001556653"/>
    </source>
</evidence>
<evidence type="ECO:0000313" key="3">
    <source>
        <dbReference type="EMBL" id="MEX0385746.1"/>
    </source>
</evidence>
<dbReference type="Proteomes" id="UP001556653">
    <property type="component" value="Unassembled WGS sequence"/>
</dbReference>
<gene>
    <name evidence="3" type="ORF">V6X64_01880</name>
</gene>
<dbReference type="PANTHER" id="PTHR41259">
    <property type="entry name" value="DOUBLE-STRAND BREAK REPAIR RAD50 ATPASE, PUTATIVE-RELATED"/>
    <property type="match status" value="1"/>
</dbReference>
<dbReference type="SUPFAM" id="SSF52540">
    <property type="entry name" value="P-loop containing nucleoside triphosphate hydrolases"/>
    <property type="match status" value="1"/>
</dbReference>
<dbReference type="RefSeq" id="WP_367966226.1">
    <property type="nucleotide sequence ID" value="NZ_JBAKFJ010000001.1"/>
</dbReference>
<comment type="caution">
    <text evidence="3">The sequence shown here is derived from an EMBL/GenBank/DDBJ whole genome shotgun (WGS) entry which is preliminary data.</text>
</comment>
<dbReference type="InterPro" id="IPR027417">
    <property type="entry name" value="P-loop_NTPase"/>
</dbReference>
<dbReference type="PANTHER" id="PTHR41259:SF1">
    <property type="entry name" value="DOUBLE-STRAND BREAK REPAIR RAD50 ATPASE, PUTATIVE-RELATED"/>
    <property type="match status" value="1"/>
</dbReference>
<accession>A0ABV3S6J5</accession>
<protein>
    <submittedName>
        <fullName evidence="3">AAA family ATPase</fullName>
    </submittedName>
</protein>
<feature type="coiled-coil region" evidence="1">
    <location>
        <begin position="240"/>
        <end position="267"/>
    </location>
</feature>
<organism evidence="3 4">
    <name type="scientific">Spiribacter onubensis</name>
    <dbReference type="NCBI Taxonomy" id="3122420"/>
    <lineage>
        <taxon>Bacteria</taxon>
        <taxon>Pseudomonadati</taxon>
        <taxon>Pseudomonadota</taxon>
        <taxon>Gammaproteobacteria</taxon>
        <taxon>Chromatiales</taxon>
        <taxon>Ectothiorhodospiraceae</taxon>
        <taxon>Spiribacter</taxon>
    </lineage>
</organism>
<feature type="coiled-coil region" evidence="1">
    <location>
        <begin position="460"/>
        <end position="550"/>
    </location>
</feature>
<dbReference type="EMBL" id="JBAKFJ010000001">
    <property type="protein sequence ID" value="MEX0385746.1"/>
    <property type="molecule type" value="Genomic_DNA"/>
</dbReference>
<dbReference type="Pfam" id="PF13476">
    <property type="entry name" value="AAA_23"/>
    <property type="match status" value="1"/>
</dbReference>